<proteinExistence type="predicted"/>
<dbReference type="PANTHER" id="PTHR30595">
    <property type="entry name" value="GLPR-RELATED TRANSCRIPTIONAL REPRESSOR"/>
    <property type="match status" value="1"/>
</dbReference>
<protein>
    <recommendedName>
        <fullName evidence="1">DUF4062 domain-containing protein</fullName>
    </recommendedName>
</protein>
<gene>
    <name evidence="2" type="ORF">ASB62_08695</name>
</gene>
<dbReference type="InterPro" id="IPR025139">
    <property type="entry name" value="DUF4062"/>
</dbReference>
<comment type="caution">
    <text evidence="2">The sequence shown here is derived from an EMBL/GenBank/DDBJ whole genome shotgun (WGS) entry which is preliminary data.</text>
</comment>
<dbReference type="EMBL" id="LMBR01000221">
    <property type="protein sequence ID" value="KUL20598.1"/>
    <property type="molecule type" value="Genomic_DNA"/>
</dbReference>
<dbReference type="AlphaFoldDB" id="A0A101J5H5"/>
<accession>A0A101J5H5</accession>
<evidence type="ECO:0000259" key="1">
    <source>
        <dbReference type="Pfam" id="PF13271"/>
    </source>
</evidence>
<dbReference type="Proteomes" id="UP000053937">
    <property type="component" value="Unassembled WGS sequence"/>
</dbReference>
<feature type="domain" description="DUF4062" evidence="1">
    <location>
        <begin position="4"/>
        <end position="87"/>
    </location>
</feature>
<dbReference type="Gene3D" id="1.10.10.10">
    <property type="entry name" value="Winged helix-like DNA-binding domain superfamily/Winged helix DNA-binding domain"/>
    <property type="match status" value="1"/>
</dbReference>
<evidence type="ECO:0000313" key="3">
    <source>
        <dbReference type="Proteomes" id="UP000053937"/>
    </source>
</evidence>
<dbReference type="Pfam" id="PF13271">
    <property type="entry name" value="DUF4062"/>
    <property type="match status" value="1"/>
</dbReference>
<dbReference type="InterPro" id="IPR036390">
    <property type="entry name" value="WH_DNA-bd_sf"/>
</dbReference>
<sequence length="507" mass="56611">MRIKVFISSVQKGLGDERLALQILLSTDPFLSLHCVPVLFEDEPTTLYPDPQAYLALLKTCHVYVGVVWKEYGRLIDGLSATHHEYRLSRTLPLPTLVAIKGPNDLARSPETNAFIEEIKRDGHTYERFESTEELQEKVRKRLVRYIKDSYDIEPTSDQNTSAHKTIHIASLFERQRLEVLPWSGIDTSIAVRMVASSENLPVGSINSDEVMHTLWERGYLWKDEDKRFLATAAGIMLLAPDPSKYFAHARIQVAAYAGSVRTATPSDHATIRKPLSEAIDEVVAFIRKNTRHPLRIVGLQRIEVNEYPEAALREALVNALAHRDYEDAGRRVTVDLFRDRIEIISPGALPGNLSLAKLRSGKARSQSRNPNIAQGLVFLGRMEERGTGITRMRDSMLNHGLDAPLIAIADNEVVVTLIGPGENMERILLPENITGGISPAVAEKLNERQNAILAEIVRSGSVTTGWITKTLGVAKDTAFRDVRELVAFGLIEPEGEGRGRHYILKP</sequence>
<dbReference type="PANTHER" id="PTHR30595:SF6">
    <property type="entry name" value="SCHLAFEN ALBA-2 DOMAIN-CONTAINING PROTEIN"/>
    <property type="match status" value="1"/>
</dbReference>
<reference evidence="2 3" key="1">
    <citation type="submission" date="2015-10" db="EMBL/GenBank/DDBJ databases">
        <title>Draft Genome Sequence of Chlorobium limicola strain Frasassi Growing under Artificial Lighting in the Frasassi Cave System.</title>
        <authorList>
            <person name="Mansor M."/>
            <person name="Macalady J."/>
        </authorList>
    </citation>
    <scope>NUCLEOTIDE SEQUENCE [LARGE SCALE GENOMIC DNA]</scope>
    <source>
        <strain evidence="2 3">Frasassi</strain>
    </source>
</reference>
<name>A0A101J5H5_CHLLI</name>
<dbReference type="OrthoDB" id="593596at2"/>
<dbReference type="Pfam" id="PF13749">
    <property type="entry name" value="HATPase_c_4"/>
    <property type="match status" value="1"/>
</dbReference>
<dbReference type="SUPFAM" id="SSF46785">
    <property type="entry name" value="Winged helix' DNA-binding domain"/>
    <property type="match status" value="1"/>
</dbReference>
<dbReference type="RefSeq" id="WP_059139503.1">
    <property type="nucleotide sequence ID" value="NZ_LMBR01000221.1"/>
</dbReference>
<evidence type="ECO:0000313" key="2">
    <source>
        <dbReference type="EMBL" id="KUL20598.1"/>
    </source>
</evidence>
<keyword evidence="3" id="KW-1185">Reference proteome</keyword>
<dbReference type="InterPro" id="IPR036388">
    <property type="entry name" value="WH-like_DNA-bd_sf"/>
</dbReference>
<organism evidence="2 3">
    <name type="scientific">Chlorobium limicola</name>
    <dbReference type="NCBI Taxonomy" id="1092"/>
    <lineage>
        <taxon>Bacteria</taxon>
        <taxon>Pseudomonadati</taxon>
        <taxon>Chlorobiota</taxon>
        <taxon>Chlorobiia</taxon>
        <taxon>Chlorobiales</taxon>
        <taxon>Chlorobiaceae</taxon>
        <taxon>Chlorobium/Pelodictyon group</taxon>
        <taxon>Chlorobium</taxon>
    </lineage>
</organism>
<dbReference type="InterPro" id="IPR038475">
    <property type="entry name" value="RecG_C_sf"/>
</dbReference>
<dbReference type="Gene3D" id="3.30.565.60">
    <property type="match status" value="1"/>
</dbReference>